<dbReference type="EMBL" id="JADIMY010000046">
    <property type="protein sequence ID" value="MBO8427344.1"/>
    <property type="molecule type" value="Genomic_DNA"/>
</dbReference>
<keyword evidence="2 6" id="KW-0819">tRNA processing</keyword>
<dbReference type="GO" id="GO:0005829">
    <property type="term" value="C:cytosol"/>
    <property type="evidence" value="ECO:0007669"/>
    <property type="project" value="TreeGrafter"/>
</dbReference>
<dbReference type="GO" id="GO:0002098">
    <property type="term" value="P:tRNA wobble uridine modification"/>
    <property type="evidence" value="ECO:0007669"/>
    <property type="project" value="TreeGrafter"/>
</dbReference>
<dbReference type="NCBIfam" id="TIGR00450">
    <property type="entry name" value="mnmE_trmE_thdF"/>
    <property type="match status" value="1"/>
</dbReference>
<dbReference type="InterPro" id="IPR027417">
    <property type="entry name" value="P-loop_NTPase"/>
</dbReference>
<evidence type="ECO:0000259" key="8">
    <source>
        <dbReference type="PROSITE" id="PS51709"/>
    </source>
</evidence>
<evidence type="ECO:0000256" key="3">
    <source>
        <dbReference type="ARBA" id="ARBA00022741"/>
    </source>
</evidence>
<reference evidence="9" key="2">
    <citation type="journal article" date="2021" name="PeerJ">
        <title>Extensive microbial diversity within the chicken gut microbiome revealed by metagenomics and culture.</title>
        <authorList>
            <person name="Gilroy R."/>
            <person name="Ravi A."/>
            <person name="Getino M."/>
            <person name="Pursley I."/>
            <person name="Horton D.L."/>
            <person name="Alikhan N.F."/>
            <person name="Baker D."/>
            <person name="Gharbi K."/>
            <person name="Hall N."/>
            <person name="Watson M."/>
            <person name="Adriaenssens E.M."/>
            <person name="Foster-Nyarko E."/>
            <person name="Jarju S."/>
            <person name="Secka A."/>
            <person name="Antonio M."/>
            <person name="Oren A."/>
            <person name="Chaudhuri R.R."/>
            <person name="La Ragione R."/>
            <person name="Hildebrand F."/>
            <person name="Pallen M.J."/>
        </authorList>
    </citation>
    <scope>NUCLEOTIDE SEQUENCE</scope>
    <source>
        <strain evidence="9">11159</strain>
    </source>
</reference>
<dbReference type="Proteomes" id="UP000823613">
    <property type="component" value="Unassembled WGS sequence"/>
</dbReference>
<keyword evidence="6" id="KW-0460">Magnesium</keyword>
<proteinExistence type="inferred from homology"/>
<keyword evidence="6" id="KW-0479">Metal-binding</keyword>
<evidence type="ECO:0000256" key="2">
    <source>
        <dbReference type="ARBA" id="ARBA00022694"/>
    </source>
</evidence>
<dbReference type="InterPro" id="IPR027368">
    <property type="entry name" value="MnmE_dom2"/>
</dbReference>
<evidence type="ECO:0000256" key="6">
    <source>
        <dbReference type="HAMAP-Rule" id="MF_00379"/>
    </source>
</evidence>
<evidence type="ECO:0000313" key="10">
    <source>
        <dbReference type="Proteomes" id="UP000823613"/>
    </source>
</evidence>
<keyword evidence="6" id="KW-0378">Hydrolase</keyword>
<feature type="binding site" evidence="6">
    <location>
        <position position="245"/>
    </location>
    <ligand>
        <name>K(+)</name>
        <dbReference type="ChEBI" id="CHEBI:29103"/>
    </ligand>
</feature>
<comment type="similarity">
    <text evidence="1 6 7">Belongs to the TRAFAC class TrmE-Era-EngA-EngB-Septin-like GTPase superfamily. TrmE GTPase family.</text>
</comment>
<comment type="function">
    <text evidence="6">Exhibits a very high intrinsic GTPase hydrolysis rate. Involved in the addition of a carboxymethylaminomethyl (cmnm) group at the wobble position (U34) of certain tRNAs, forming tRNA-cmnm(5)s(2)U34.</text>
</comment>
<feature type="binding site" evidence="6">
    <location>
        <begin position="226"/>
        <end position="231"/>
    </location>
    <ligand>
        <name>GTP</name>
        <dbReference type="ChEBI" id="CHEBI:37565"/>
    </ligand>
</feature>
<dbReference type="CDD" id="cd04164">
    <property type="entry name" value="trmE"/>
    <property type="match status" value="1"/>
</dbReference>
<dbReference type="Pfam" id="PF12631">
    <property type="entry name" value="MnmE_helical"/>
    <property type="match status" value="1"/>
</dbReference>
<protein>
    <recommendedName>
        <fullName evidence="6">tRNA modification GTPase MnmE</fullName>
        <ecNumber evidence="6">3.6.-.-</ecNumber>
    </recommendedName>
</protein>
<feature type="binding site" evidence="6">
    <location>
        <position position="80"/>
    </location>
    <ligand>
        <name>(6S)-5-formyl-5,6,7,8-tetrahydrofolate</name>
        <dbReference type="ChEBI" id="CHEBI:57457"/>
    </ligand>
</feature>
<evidence type="ECO:0000313" key="9">
    <source>
        <dbReference type="EMBL" id="MBO8427344.1"/>
    </source>
</evidence>
<dbReference type="GO" id="GO:0046872">
    <property type="term" value="F:metal ion binding"/>
    <property type="evidence" value="ECO:0007669"/>
    <property type="project" value="UniProtKB-KW"/>
</dbReference>
<dbReference type="PANTHER" id="PTHR42714:SF2">
    <property type="entry name" value="TRNA MODIFICATION GTPASE GTPBP3, MITOCHONDRIAL"/>
    <property type="match status" value="1"/>
</dbReference>
<gene>
    <name evidence="6 9" type="primary">mnmE</name>
    <name evidence="6" type="synonym">trmE</name>
    <name evidence="9" type="ORF">IAC58_02135</name>
</gene>
<dbReference type="InterPro" id="IPR004520">
    <property type="entry name" value="GTPase_MnmE"/>
</dbReference>
<name>A0A9D9DGP9_9BACL</name>
<evidence type="ECO:0000256" key="1">
    <source>
        <dbReference type="ARBA" id="ARBA00011043"/>
    </source>
</evidence>
<feature type="binding site" evidence="6">
    <location>
        <begin position="245"/>
        <end position="251"/>
    </location>
    <ligand>
        <name>GTP</name>
        <dbReference type="ChEBI" id="CHEBI:37565"/>
    </ligand>
</feature>
<keyword evidence="4 6" id="KW-0630">Potassium</keyword>
<feature type="binding site" evidence="6">
    <location>
        <position position="21"/>
    </location>
    <ligand>
        <name>(6S)-5-formyl-5,6,7,8-tetrahydrofolate</name>
        <dbReference type="ChEBI" id="CHEBI:57457"/>
    </ligand>
</feature>
<dbReference type="AlphaFoldDB" id="A0A9D9DGP9"/>
<feature type="binding site" evidence="6">
    <location>
        <position position="247"/>
    </location>
    <ligand>
        <name>K(+)</name>
        <dbReference type="ChEBI" id="CHEBI:29103"/>
    </ligand>
</feature>
<comment type="subcellular location">
    <subcellularLocation>
        <location evidence="6">Cytoplasm</location>
    </subcellularLocation>
</comment>
<feature type="binding site" evidence="6">
    <location>
        <position position="226"/>
    </location>
    <ligand>
        <name>K(+)</name>
        <dbReference type="ChEBI" id="CHEBI:29103"/>
    </ligand>
</feature>
<dbReference type="PROSITE" id="PS51709">
    <property type="entry name" value="G_TRME"/>
    <property type="match status" value="1"/>
</dbReference>
<dbReference type="CDD" id="cd14858">
    <property type="entry name" value="TrmE_N"/>
    <property type="match status" value="1"/>
</dbReference>
<evidence type="ECO:0000256" key="4">
    <source>
        <dbReference type="ARBA" id="ARBA00022958"/>
    </source>
</evidence>
<dbReference type="Gene3D" id="3.40.50.300">
    <property type="entry name" value="P-loop containing nucleotide triphosphate hydrolases"/>
    <property type="match status" value="1"/>
</dbReference>
<dbReference type="GO" id="GO:0030488">
    <property type="term" value="P:tRNA methylation"/>
    <property type="evidence" value="ECO:0007669"/>
    <property type="project" value="TreeGrafter"/>
</dbReference>
<accession>A0A9D9DGP9</accession>
<reference evidence="9" key="1">
    <citation type="submission" date="2020-10" db="EMBL/GenBank/DDBJ databases">
        <authorList>
            <person name="Gilroy R."/>
        </authorList>
    </citation>
    <scope>NUCLEOTIDE SEQUENCE</scope>
    <source>
        <strain evidence="9">11159</strain>
    </source>
</reference>
<dbReference type="InterPro" id="IPR018948">
    <property type="entry name" value="GTP-bd_TrmE_N"/>
</dbReference>
<feature type="binding site" evidence="6">
    <location>
        <position position="442"/>
    </location>
    <ligand>
        <name>(6S)-5-formyl-5,6,7,8-tetrahydrofolate</name>
        <dbReference type="ChEBI" id="CHEBI:57457"/>
    </ligand>
</feature>
<dbReference type="Pfam" id="PF01926">
    <property type="entry name" value="MMR_HSR1"/>
    <property type="match status" value="1"/>
</dbReference>
<feature type="binding site" evidence="6">
    <location>
        <begin position="270"/>
        <end position="273"/>
    </location>
    <ligand>
        <name>GTP</name>
        <dbReference type="ChEBI" id="CHEBI:37565"/>
    </ligand>
</feature>
<dbReference type="InterPro" id="IPR025867">
    <property type="entry name" value="MnmE_helical"/>
</dbReference>
<dbReference type="Gene3D" id="1.20.120.430">
    <property type="entry name" value="tRNA modification GTPase MnmE domain 2"/>
    <property type="match status" value="1"/>
</dbReference>
<dbReference type="GO" id="GO:0003924">
    <property type="term" value="F:GTPase activity"/>
    <property type="evidence" value="ECO:0007669"/>
    <property type="project" value="UniProtKB-UniRule"/>
</dbReference>
<dbReference type="InterPro" id="IPR027266">
    <property type="entry name" value="TrmE/GcvT-like"/>
</dbReference>
<feature type="binding site" evidence="6">
    <location>
        <position position="251"/>
    </location>
    <ligand>
        <name>Mg(2+)</name>
        <dbReference type="ChEBI" id="CHEBI:18420"/>
    </ligand>
</feature>
<evidence type="ECO:0000256" key="5">
    <source>
        <dbReference type="ARBA" id="ARBA00023134"/>
    </source>
</evidence>
<comment type="caution">
    <text evidence="9">The sequence shown here is derived from an EMBL/GenBank/DDBJ whole genome shotgun (WGS) entry which is preliminary data.</text>
</comment>
<dbReference type="SUPFAM" id="SSF52540">
    <property type="entry name" value="P-loop containing nucleoside triphosphate hydrolases"/>
    <property type="match status" value="1"/>
</dbReference>
<organism evidence="9 10">
    <name type="scientific">Candidatus Onthovivens merdipullorum</name>
    <dbReference type="NCBI Taxonomy" id="2840889"/>
    <lineage>
        <taxon>Bacteria</taxon>
        <taxon>Bacillati</taxon>
        <taxon>Bacillota</taxon>
        <taxon>Bacilli</taxon>
        <taxon>Bacillales</taxon>
        <taxon>Candidatus Onthovivens</taxon>
    </lineage>
</organism>
<keyword evidence="6" id="KW-0963">Cytoplasm</keyword>
<evidence type="ECO:0000256" key="7">
    <source>
        <dbReference type="RuleBase" id="RU003313"/>
    </source>
</evidence>
<feature type="domain" description="TrmE-type G" evidence="8">
    <location>
        <begin position="216"/>
        <end position="364"/>
    </location>
</feature>
<comment type="cofactor">
    <cofactor evidence="6">
        <name>K(+)</name>
        <dbReference type="ChEBI" id="CHEBI:29103"/>
    </cofactor>
    <text evidence="6">Binds 1 potassium ion per subunit.</text>
</comment>
<feature type="binding site" evidence="6">
    <location>
        <position position="119"/>
    </location>
    <ligand>
        <name>(6S)-5-formyl-5,6,7,8-tetrahydrofolate</name>
        <dbReference type="ChEBI" id="CHEBI:57457"/>
    </ligand>
</feature>
<dbReference type="EC" id="3.6.-.-" evidence="6"/>
<dbReference type="InterPro" id="IPR031168">
    <property type="entry name" value="G_TrmE"/>
</dbReference>
<dbReference type="PANTHER" id="PTHR42714">
    <property type="entry name" value="TRNA MODIFICATION GTPASE GTPBP3"/>
    <property type="match status" value="1"/>
</dbReference>
<dbReference type="Pfam" id="PF10396">
    <property type="entry name" value="TrmE_N"/>
    <property type="match status" value="1"/>
</dbReference>
<comment type="subunit">
    <text evidence="6">Homodimer. Heterotetramer of two MnmE and two MnmG subunits.</text>
</comment>
<feature type="binding site" evidence="6">
    <location>
        <position position="230"/>
    </location>
    <ligand>
        <name>Mg(2+)</name>
        <dbReference type="ChEBI" id="CHEBI:18420"/>
    </ligand>
</feature>
<dbReference type="InterPro" id="IPR006073">
    <property type="entry name" value="GTP-bd"/>
</dbReference>
<dbReference type="Gene3D" id="3.30.1360.120">
    <property type="entry name" value="Probable tRNA modification gtpase trme, domain 1"/>
    <property type="match status" value="1"/>
</dbReference>
<feature type="binding site" evidence="6">
    <location>
        <position position="250"/>
    </location>
    <ligand>
        <name>K(+)</name>
        <dbReference type="ChEBI" id="CHEBI:29103"/>
    </ligand>
</feature>
<comment type="caution">
    <text evidence="6">Lacks conserved residue(s) required for the propagation of feature annotation.</text>
</comment>
<dbReference type="HAMAP" id="MF_00379">
    <property type="entry name" value="GTPase_MnmE"/>
    <property type="match status" value="1"/>
</dbReference>
<dbReference type="GO" id="GO:0005525">
    <property type="term" value="F:GTP binding"/>
    <property type="evidence" value="ECO:0007669"/>
    <property type="project" value="UniProtKB-UniRule"/>
</dbReference>
<dbReference type="NCBIfam" id="TIGR00231">
    <property type="entry name" value="small_GTP"/>
    <property type="match status" value="1"/>
</dbReference>
<sequence>MLDTIVALATPPLRSALGIVRFSGEDCFTIVSNFFSKDLTKYDKNSIIHGFIKDKDIVVDEVVLLLYKAPSSFTGENSIEIISHGSPLIFNKIISLALSFGARMAERGEYSSRAYLNGKLDLIQAENINDLINAETEESKNISMNALLGKTSKLIFPLKKELGDLLANIEANIDYSEYTDIIDIDLVKITEICKVLIKKIDILIENGEKGKIIKDGINIALVGKPNVGKSSLLNALINEDKAIVTNIKGTTRDVVEGKINLNGIIINLYDTAGIRETNNEIENIGINKSKDVINKADIVIALFDNENFDEEDKEILNLTKNKKRIIVYNKMDKQNYNKKDEAIYISALNKEVSPLTNKIMELLGLTNENFSNPSLANEREIGLLKNAKEELNVALSLSKDNTSIDIVTEHIKRAYLKILSITGEDYDFDMAKEIFSRFCLGK</sequence>
<dbReference type="InterPro" id="IPR005225">
    <property type="entry name" value="Small_GTP-bd"/>
</dbReference>
<keyword evidence="3 6" id="KW-0547">Nucleotide-binding</keyword>
<keyword evidence="5 6" id="KW-0342">GTP-binding</keyword>